<proteinExistence type="predicted"/>
<dbReference type="CDD" id="cd02696">
    <property type="entry name" value="MurNAc-LAA"/>
    <property type="match status" value="1"/>
</dbReference>
<feature type="domain" description="MurNAc-LAA" evidence="3">
    <location>
        <begin position="108"/>
        <end position="216"/>
    </location>
</feature>
<dbReference type="STRING" id="293826.Amet_1982"/>
<name>A6TPM7_ALKMQ</name>
<dbReference type="Gene3D" id="3.40.630.40">
    <property type="entry name" value="Zn-dependent exopeptidases"/>
    <property type="match status" value="1"/>
</dbReference>
<dbReference type="InterPro" id="IPR050695">
    <property type="entry name" value="N-acetylmuramoyl_amidase_3"/>
</dbReference>
<keyword evidence="2" id="KW-0812">Transmembrane</keyword>
<evidence type="ECO:0000313" key="4">
    <source>
        <dbReference type="EMBL" id="ABR48145.1"/>
    </source>
</evidence>
<dbReference type="Proteomes" id="UP000001572">
    <property type="component" value="Chromosome"/>
</dbReference>
<gene>
    <name evidence="4" type="ordered locus">Amet_1982</name>
</gene>
<dbReference type="PANTHER" id="PTHR30404:SF0">
    <property type="entry name" value="N-ACETYLMURAMOYL-L-ALANINE AMIDASE AMIC"/>
    <property type="match status" value="1"/>
</dbReference>
<protein>
    <submittedName>
        <fullName evidence="4">Cell wall hydrolase/autolysin</fullName>
    </submittedName>
</protein>
<organism evidence="4 5">
    <name type="scientific">Alkaliphilus metalliredigens (strain QYMF)</name>
    <dbReference type="NCBI Taxonomy" id="293826"/>
    <lineage>
        <taxon>Bacteria</taxon>
        <taxon>Bacillati</taxon>
        <taxon>Bacillota</taxon>
        <taxon>Clostridia</taxon>
        <taxon>Peptostreptococcales</taxon>
        <taxon>Natronincolaceae</taxon>
        <taxon>Alkaliphilus</taxon>
    </lineage>
</organism>
<sequence length="222" mass="25287">MNKRVKKRLRFIGIIILLILTVLIWNNIKQAYSNNAYGTTKEKFIVVIDPGHGGKDVGAIGASGLYEKDFNLSLSKKVNAILEKEESIGVYMTREDDIFISTLDNYRTKFANELDADLYISIHGNTYDSSDISGTESYYYHEKFKSFAEVMHKNVVSSTGFKDRGVKREELFAVRDPNMPSVLLEIGYLTNPQEEQLMFNDELQNLIAESISDGVKEYLEIE</sequence>
<dbReference type="GO" id="GO:0008745">
    <property type="term" value="F:N-acetylmuramoyl-L-alanine amidase activity"/>
    <property type="evidence" value="ECO:0007669"/>
    <property type="project" value="InterPro"/>
</dbReference>
<keyword evidence="2" id="KW-0472">Membrane</keyword>
<dbReference type="GO" id="GO:0030288">
    <property type="term" value="C:outer membrane-bounded periplasmic space"/>
    <property type="evidence" value="ECO:0007669"/>
    <property type="project" value="TreeGrafter"/>
</dbReference>
<dbReference type="AlphaFoldDB" id="A6TPM7"/>
<dbReference type="SMART" id="SM00646">
    <property type="entry name" value="Ami_3"/>
    <property type="match status" value="1"/>
</dbReference>
<dbReference type="EMBL" id="CP000724">
    <property type="protein sequence ID" value="ABR48145.1"/>
    <property type="molecule type" value="Genomic_DNA"/>
</dbReference>
<dbReference type="HOGENOM" id="CLU_014322_7_1_9"/>
<keyword evidence="5" id="KW-1185">Reference proteome</keyword>
<dbReference type="InterPro" id="IPR002508">
    <property type="entry name" value="MurNAc-LAA_cat"/>
</dbReference>
<accession>A6TPM7</accession>
<dbReference type="PANTHER" id="PTHR30404">
    <property type="entry name" value="N-ACETYLMURAMOYL-L-ALANINE AMIDASE"/>
    <property type="match status" value="1"/>
</dbReference>
<evidence type="ECO:0000256" key="2">
    <source>
        <dbReference type="SAM" id="Phobius"/>
    </source>
</evidence>
<reference evidence="5" key="1">
    <citation type="journal article" date="2016" name="Genome Announc.">
        <title>Complete genome sequence of Alkaliphilus metalliredigens strain QYMF, an alkaliphilic and metal-reducing bacterium isolated from borax-contaminated leachate ponds.</title>
        <authorList>
            <person name="Hwang C."/>
            <person name="Copeland A."/>
            <person name="Lucas S."/>
            <person name="Lapidus A."/>
            <person name="Barry K."/>
            <person name="Detter J.C."/>
            <person name="Glavina Del Rio T."/>
            <person name="Hammon N."/>
            <person name="Israni S."/>
            <person name="Dalin E."/>
            <person name="Tice H."/>
            <person name="Pitluck S."/>
            <person name="Chertkov O."/>
            <person name="Brettin T."/>
            <person name="Bruce D."/>
            <person name="Han C."/>
            <person name="Schmutz J."/>
            <person name="Larimer F."/>
            <person name="Land M.L."/>
            <person name="Hauser L."/>
            <person name="Kyrpides N."/>
            <person name="Mikhailova N."/>
            <person name="Ye Q."/>
            <person name="Zhou J."/>
            <person name="Richardson P."/>
            <person name="Fields M.W."/>
        </authorList>
    </citation>
    <scope>NUCLEOTIDE SEQUENCE [LARGE SCALE GENOMIC DNA]</scope>
    <source>
        <strain evidence="5">QYMF</strain>
    </source>
</reference>
<keyword evidence="1 4" id="KW-0378">Hydrolase</keyword>
<feature type="transmembrane region" description="Helical" evidence="2">
    <location>
        <begin position="9"/>
        <end position="28"/>
    </location>
</feature>
<dbReference type="RefSeq" id="WP_012063125.1">
    <property type="nucleotide sequence ID" value="NC_009633.1"/>
</dbReference>
<evidence type="ECO:0000313" key="5">
    <source>
        <dbReference type="Proteomes" id="UP000001572"/>
    </source>
</evidence>
<evidence type="ECO:0000259" key="3">
    <source>
        <dbReference type="SMART" id="SM00646"/>
    </source>
</evidence>
<dbReference type="GO" id="GO:0009253">
    <property type="term" value="P:peptidoglycan catabolic process"/>
    <property type="evidence" value="ECO:0007669"/>
    <property type="project" value="InterPro"/>
</dbReference>
<keyword evidence="2" id="KW-1133">Transmembrane helix</keyword>
<dbReference type="eggNOG" id="COG0860">
    <property type="taxonomic scope" value="Bacteria"/>
</dbReference>
<dbReference type="Pfam" id="PF01520">
    <property type="entry name" value="Amidase_3"/>
    <property type="match status" value="1"/>
</dbReference>
<evidence type="ECO:0000256" key="1">
    <source>
        <dbReference type="ARBA" id="ARBA00022801"/>
    </source>
</evidence>
<dbReference type="OrthoDB" id="9772024at2"/>
<dbReference type="KEGG" id="amt:Amet_1982"/>
<dbReference type="SUPFAM" id="SSF53187">
    <property type="entry name" value="Zn-dependent exopeptidases"/>
    <property type="match status" value="1"/>
</dbReference>